<sequence>MSQKVIRVALFKVPLKENQLKFEELYKILAKTARKDGVPYILSVEAGPTHPDERDQGYTFVAKSEFSSLDDMKYYDADCEAHLMLKAATKNLGVQGFMIVYYSPAVVAGL</sequence>
<dbReference type="Pfam" id="PF07876">
    <property type="entry name" value="Dabb"/>
    <property type="match status" value="1"/>
</dbReference>
<dbReference type="OrthoDB" id="3830014at2759"/>
<dbReference type="InterPro" id="IPR013097">
    <property type="entry name" value="Dabb"/>
</dbReference>
<dbReference type="HOGENOM" id="CLU_120569_1_1_1"/>
<reference evidence="2 3" key="1">
    <citation type="submission" date="2014-04" db="EMBL/GenBank/DDBJ databases">
        <authorList>
            <consortium name="DOE Joint Genome Institute"/>
            <person name="Kuo A."/>
            <person name="Martino E."/>
            <person name="Perotto S."/>
            <person name="Kohler A."/>
            <person name="Nagy L.G."/>
            <person name="Floudas D."/>
            <person name="Copeland A."/>
            <person name="Barry K.W."/>
            <person name="Cichocki N."/>
            <person name="Veneault-Fourrey C."/>
            <person name="LaButti K."/>
            <person name="Lindquist E.A."/>
            <person name="Lipzen A."/>
            <person name="Lundell T."/>
            <person name="Morin E."/>
            <person name="Murat C."/>
            <person name="Sun H."/>
            <person name="Tunlid A."/>
            <person name="Henrissat B."/>
            <person name="Grigoriev I.V."/>
            <person name="Hibbett D.S."/>
            <person name="Martin F."/>
            <person name="Nordberg H.P."/>
            <person name="Cantor M.N."/>
            <person name="Hua S.X."/>
        </authorList>
    </citation>
    <scope>NUCLEOTIDE SEQUENCE [LARGE SCALE GENOMIC DNA]</scope>
    <source>
        <strain evidence="2 3">Zn</strain>
    </source>
</reference>
<dbReference type="SMART" id="SM00886">
    <property type="entry name" value="Dabb"/>
    <property type="match status" value="1"/>
</dbReference>
<keyword evidence="3" id="KW-1185">Reference proteome</keyword>
<organism evidence="2 3">
    <name type="scientific">Oidiodendron maius (strain Zn)</name>
    <dbReference type="NCBI Taxonomy" id="913774"/>
    <lineage>
        <taxon>Eukaryota</taxon>
        <taxon>Fungi</taxon>
        <taxon>Dikarya</taxon>
        <taxon>Ascomycota</taxon>
        <taxon>Pezizomycotina</taxon>
        <taxon>Leotiomycetes</taxon>
        <taxon>Leotiomycetes incertae sedis</taxon>
        <taxon>Myxotrichaceae</taxon>
        <taxon>Oidiodendron</taxon>
    </lineage>
</organism>
<dbReference type="Gene3D" id="3.30.70.100">
    <property type="match status" value="1"/>
</dbReference>
<dbReference type="EMBL" id="KN832892">
    <property type="protein sequence ID" value="KIM93889.1"/>
    <property type="molecule type" value="Genomic_DNA"/>
</dbReference>
<proteinExistence type="predicted"/>
<dbReference type="SUPFAM" id="SSF54909">
    <property type="entry name" value="Dimeric alpha+beta barrel"/>
    <property type="match status" value="1"/>
</dbReference>
<name>A0A0C3GRB0_OIDMZ</name>
<accession>A0A0C3GRB0</accession>
<gene>
    <name evidence="2" type="ORF">OIDMADRAFT_136855</name>
</gene>
<reference evidence="3" key="2">
    <citation type="submission" date="2015-01" db="EMBL/GenBank/DDBJ databases">
        <title>Evolutionary Origins and Diversification of the Mycorrhizal Mutualists.</title>
        <authorList>
            <consortium name="DOE Joint Genome Institute"/>
            <consortium name="Mycorrhizal Genomics Consortium"/>
            <person name="Kohler A."/>
            <person name="Kuo A."/>
            <person name="Nagy L.G."/>
            <person name="Floudas D."/>
            <person name="Copeland A."/>
            <person name="Barry K.W."/>
            <person name="Cichocki N."/>
            <person name="Veneault-Fourrey C."/>
            <person name="LaButti K."/>
            <person name="Lindquist E.A."/>
            <person name="Lipzen A."/>
            <person name="Lundell T."/>
            <person name="Morin E."/>
            <person name="Murat C."/>
            <person name="Riley R."/>
            <person name="Ohm R."/>
            <person name="Sun H."/>
            <person name="Tunlid A."/>
            <person name="Henrissat B."/>
            <person name="Grigoriev I.V."/>
            <person name="Hibbett D.S."/>
            <person name="Martin F."/>
        </authorList>
    </citation>
    <scope>NUCLEOTIDE SEQUENCE [LARGE SCALE GENOMIC DNA]</scope>
    <source>
        <strain evidence="3">Zn</strain>
    </source>
</reference>
<evidence type="ECO:0000313" key="2">
    <source>
        <dbReference type="EMBL" id="KIM93889.1"/>
    </source>
</evidence>
<dbReference type="InterPro" id="IPR011008">
    <property type="entry name" value="Dimeric_a/b-barrel"/>
</dbReference>
<evidence type="ECO:0000313" key="3">
    <source>
        <dbReference type="Proteomes" id="UP000054321"/>
    </source>
</evidence>
<dbReference type="PROSITE" id="PS51502">
    <property type="entry name" value="S_R_A_B_BARREL"/>
    <property type="match status" value="1"/>
</dbReference>
<evidence type="ECO:0000259" key="1">
    <source>
        <dbReference type="PROSITE" id="PS51502"/>
    </source>
</evidence>
<dbReference type="Proteomes" id="UP000054321">
    <property type="component" value="Unassembled WGS sequence"/>
</dbReference>
<feature type="domain" description="Stress-response A/B barrel" evidence="1">
    <location>
        <begin position="5"/>
        <end position="102"/>
    </location>
</feature>
<dbReference type="InParanoid" id="A0A0C3GRB0"/>
<dbReference type="AlphaFoldDB" id="A0A0C3GRB0"/>
<protein>
    <recommendedName>
        <fullName evidence="1">Stress-response A/B barrel domain-containing protein</fullName>
    </recommendedName>
</protein>